<evidence type="ECO:0000313" key="5">
    <source>
        <dbReference type="Proteomes" id="UP000824105"/>
    </source>
</evidence>
<dbReference type="InterPro" id="IPR002053">
    <property type="entry name" value="Glyco_hydro_25"/>
</dbReference>
<dbReference type="GO" id="GO:0016998">
    <property type="term" value="P:cell wall macromolecule catabolic process"/>
    <property type="evidence" value="ECO:0007669"/>
    <property type="project" value="InterPro"/>
</dbReference>
<evidence type="ECO:0000313" key="4">
    <source>
        <dbReference type="EMBL" id="HIZ62434.1"/>
    </source>
</evidence>
<sequence length="290" mass="32452">MAVFQNGIDVSRYQGNVNWSQVAASGNEFAIVRIGSSNSGGLYVDPYFLQNVNGAHAAGLRVGAYYHTYARTQKAVADELSLFLNAMQGLQLEYPVFVDVEDSSLTSLGRAQLTSLVRYAMDILYQRKWYGGWYSYTSYINNYLNAAELNDYPLWVADYRSTLGYNGSYAMWQYSGSGAVRGIGGACDLNYSYRDFLPVIQAGGFNNYGPSGPQMESVTGYSLVVFNARTEYFYAPDLNDVVGYLPLGRYPVTQRSTRKYNGYDWVVFSYNGTSYWTAVLGDRNRVEPTV</sequence>
<evidence type="ECO:0000256" key="1">
    <source>
        <dbReference type="ARBA" id="ARBA00010646"/>
    </source>
</evidence>
<dbReference type="SUPFAM" id="SSF51445">
    <property type="entry name" value="(Trans)glycosidases"/>
    <property type="match status" value="1"/>
</dbReference>
<dbReference type="InterPro" id="IPR017853">
    <property type="entry name" value="GH"/>
</dbReference>
<evidence type="ECO:0000256" key="3">
    <source>
        <dbReference type="ARBA" id="ARBA00023295"/>
    </source>
</evidence>
<dbReference type="PANTHER" id="PTHR34135:SF2">
    <property type="entry name" value="LYSOZYME"/>
    <property type="match status" value="1"/>
</dbReference>
<comment type="caution">
    <text evidence="4">The sequence shown here is derived from an EMBL/GenBank/DDBJ whole genome shotgun (WGS) entry which is preliminary data.</text>
</comment>
<dbReference type="InterPro" id="IPR018077">
    <property type="entry name" value="Glyco_hydro_fam25_subgr"/>
</dbReference>
<keyword evidence="2" id="KW-0378">Hydrolase</keyword>
<dbReference type="Gene3D" id="3.20.20.80">
    <property type="entry name" value="Glycosidases"/>
    <property type="match status" value="1"/>
</dbReference>
<comment type="similarity">
    <text evidence="1">Belongs to the glycosyl hydrolase 25 family.</text>
</comment>
<dbReference type="Pfam" id="PF01183">
    <property type="entry name" value="Glyco_hydro_25"/>
    <property type="match status" value="1"/>
</dbReference>
<dbReference type="PANTHER" id="PTHR34135">
    <property type="entry name" value="LYSOZYME"/>
    <property type="match status" value="1"/>
</dbReference>
<protein>
    <submittedName>
        <fullName evidence="4">Endolysin</fullName>
    </submittedName>
</protein>
<dbReference type="AlphaFoldDB" id="A0A9D2FJL3"/>
<reference evidence="4" key="2">
    <citation type="submission" date="2021-04" db="EMBL/GenBank/DDBJ databases">
        <authorList>
            <person name="Gilroy R."/>
        </authorList>
    </citation>
    <scope>NUCLEOTIDE SEQUENCE</scope>
    <source>
        <strain evidence="4">CHK188-11489</strain>
    </source>
</reference>
<evidence type="ECO:0000256" key="2">
    <source>
        <dbReference type="ARBA" id="ARBA00022801"/>
    </source>
</evidence>
<accession>A0A9D2FJL3</accession>
<reference evidence="4" key="1">
    <citation type="journal article" date="2021" name="PeerJ">
        <title>Extensive microbial diversity within the chicken gut microbiome revealed by metagenomics and culture.</title>
        <authorList>
            <person name="Gilroy R."/>
            <person name="Ravi A."/>
            <person name="Getino M."/>
            <person name="Pursley I."/>
            <person name="Horton D.L."/>
            <person name="Alikhan N.F."/>
            <person name="Baker D."/>
            <person name="Gharbi K."/>
            <person name="Hall N."/>
            <person name="Watson M."/>
            <person name="Adriaenssens E.M."/>
            <person name="Foster-Nyarko E."/>
            <person name="Jarju S."/>
            <person name="Secka A."/>
            <person name="Antonio M."/>
            <person name="Oren A."/>
            <person name="Chaudhuri R.R."/>
            <person name="La Ragione R."/>
            <person name="Hildebrand F."/>
            <person name="Pallen M.J."/>
        </authorList>
    </citation>
    <scope>NUCLEOTIDE SEQUENCE</scope>
    <source>
        <strain evidence="4">CHK188-11489</strain>
    </source>
</reference>
<dbReference type="EMBL" id="DXBF01000054">
    <property type="protein sequence ID" value="HIZ62434.1"/>
    <property type="molecule type" value="Genomic_DNA"/>
</dbReference>
<organism evidence="4 5">
    <name type="scientific">Candidatus Gemmiger avistercoris</name>
    <dbReference type="NCBI Taxonomy" id="2838606"/>
    <lineage>
        <taxon>Bacteria</taxon>
        <taxon>Bacillati</taxon>
        <taxon>Bacillota</taxon>
        <taxon>Clostridia</taxon>
        <taxon>Eubacteriales</taxon>
        <taxon>Gemmiger</taxon>
    </lineage>
</organism>
<dbReference type="SMART" id="SM00641">
    <property type="entry name" value="Glyco_25"/>
    <property type="match status" value="1"/>
</dbReference>
<dbReference type="GO" id="GO:0016052">
    <property type="term" value="P:carbohydrate catabolic process"/>
    <property type="evidence" value="ECO:0007669"/>
    <property type="project" value="TreeGrafter"/>
</dbReference>
<dbReference type="Proteomes" id="UP000824105">
    <property type="component" value="Unassembled WGS sequence"/>
</dbReference>
<dbReference type="GO" id="GO:0003796">
    <property type="term" value="F:lysozyme activity"/>
    <property type="evidence" value="ECO:0007669"/>
    <property type="project" value="InterPro"/>
</dbReference>
<dbReference type="GO" id="GO:0009253">
    <property type="term" value="P:peptidoglycan catabolic process"/>
    <property type="evidence" value="ECO:0007669"/>
    <property type="project" value="InterPro"/>
</dbReference>
<gene>
    <name evidence="4" type="ORF">H9724_06680</name>
</gene>
<keyword evidence="3" id="KW-0326">Glycosidase</keyword>
<name>A0A9D2FJL3_9FIRM</name>
<proteinExistence type="inferred from homology"/>
<dbReference type="PROSITE" id="PS51904">
    <property type="entry name" value="GLYCOSYL_HYDROL_F25_2"/>
    <property type="match status" value="1"/>
</dbReference>